<protein>
    <recommendedName>
        <fullName evidence="2">NB-ARC domain-containing protein</fullName>
    </recommendedName>
</protein>
<dbReference type="AlphaFoldDB" id="A0A3D8Q9D5"/>
<feature type="region of interest" description="Disordered" evidence="1">
    <location>
        <begin position="973"/>
        <end position="1003"/>
    </location>
</feature>
<dbReference type="InterPro" id="IPR011990">
    <property type="entry name" value="TPR-like_helical_dom_sf"/>
</dbReference>
<comment type="caution">
    <text evidence="3">The sequence shown here is derived from an EMBL/GenBank/DDBJ whole genome shotgun (WGS) entry which is preliminary data.</text>
</comment>
<evidence type="ECO:0000259" key="2">
    <source>
        <dbReference type="Pfam" id="PF00931"/>
    </source>
</evidence>
<dbReference type="InterPro" id="IPR053137">
    <property type="entry name" value="NLR-like"/>
</dbReference>
<evidence type="ECO:0000313" key="3">
    <source>
        <dbReference type="EMBL" id="RDW58409.1"/>
    </source>
</evidence>
<dbReference type="PANTHER" id="PTHR46082">
    <property type="entry name" value="ATP/GTP-BINDING PROTEIN-RELATED"/>
    <property type="match status" value="1"/>
</dbReference>
<dbReference type="Pfam" id="PF13374">
    <property type="entry name" value="TPR_10"/>
    <property type="match status" value="2"/>
</dbReference>
<dbReference type="SUPFAM" id="SSF53474">
    <property type="entry name" value="alpha/beta-Hydrolases"/>
    <property type="match status" value="1"/>
</dbReference>
<dbReference type="InterPro" id="IPR027417">
    <property type="entry name" value="P-loop_NTPase"/>
</dbReference>
<evidence type="ECO:0000256" key="1">
    <source>
        <dbReference type="SAM" id="MobiDB-lite"/>
    </source>
</evidence>
<gene>
    <name evidence="3" type="ORF">BP5796_12339</name>
</gene>
<dbReference type="Gene3D" id="3.40.50.1820">
    <property type="entry name" value="alpha/beta hydrolase"/>
    <property type="match status" value="1"/>
</dbReference>
<dbReference type="EMBL" id="PDLN01000021">
    <property type="protein sequence ID" value="RDW58409.1"/>
    <property type="molecule type" value="Genomic_DNA"/>
</dbReference>
<proteinExistence type="predicted"/>
<dbReference type="OrthoDB" id="5086500at2759"/>
<dbReference type="InterPro" id="IPR019734">
    <property type="entry name" value="TPR_rpt"/>
</dbReference>
<reference evidence="3 4" key="1">
    <citation type="journal article" date="2018" name="IMA Fungus">
        <title>IMA Genome-F 9: Draft genome sequence of Annulohypoxylon stygium, Aspergillus mulundensis, Berkeleyomyces basicola (syn. Thielaviopsis basicola), Ceratocystis smalleyi, two Cercospora beticola strains, Coleophoma cylindrospora, Fusarium fracticaudum, Phialophora cf. hyalina, and Morchella septimelata.</title>
        <authorList>
            <person name="Wingfield B.D."/>
            <person name="Bills G.F."/>
            <person name="Dong Y."/>
            <person name="Huang W."/>
            <person name="Nel W.J."/>
            <person name="Swalarsk-Parry B.S."/>
            <person name="Vaghefi N."/>
            <person name="Wilken P.M."/>
            <person name="An Z."/>
            <person name="de Beer Z.W."/>
            <person name="De Vos L."/>
            <person name="Chen L."/>
            <person name="Duong T.A."/>
            <person name="Gao Y."/>
            <person name="Hammerbacher A."/>
            <person name="Kikkert J.R."/>
            <person name="Li Y."/>
            <person name="Li H."/>
            <person name="Li K."/>
            <person name="Li Q."/>
            <person name="Liu X."/>
            <person name="Ma X."/>
            <person name="Naidoo K."/>
            <person name="Pethybridge S.J."/>
            <person name="Sun J."/>
            <person name="Steenkamp E.T."/>
            <person name="van der Nest M.A."/>
            <person name="van Wyk S."/>
            <person name="Wingfield M.J."/>
            <person name="Xiong C."/>
            <person name="Yue Q."/>
            <person name="Zhang X."/>
        </authorList>
    </citation>
    <scope>NUCLEOTIDE SEQUENCE [LARGE SCALE GENOMIC DNA]</scope>
    <source>
        <strain evidence="3 4">BP5796</strain>
    </source>
</reference>
<dbReference type="Pfam" id="PF00931">
    <property type="entry name" value="NB-ARC"/>
    <property type="match status" value="1"/>
</dbReference>
<keyword evidence="4" id="KW-1185">Reference proteome</keyword>
<dbReference type="SUPFAM" id="SSF48452">
    <property type="entry name" value="TPR-like"/>
    <property type="match status" value="2"/>
</dbReference>
<sequence>MPLRQLFPDPDPAALSVAAKVDIIAVHGLNPRSKNEADHAWDTWRTPAGKTGHLWLRDDLPSHLSESRILLYQYDSTAVYGQDRGTFIDKANALLEAIRIERDDVGSRPILFLGHSMGGLLIKQALINAHNNPKYTPIKDATSGLAFFATPHFGGQWTLVKLGGLVADIAKTMGFKKGDNVLETLKEGSIFSDIIQEHWRHQLLNYDIISFWGDLDSVVSKDSVQFGLPGQNENVVKLNADHHGVCKFGQGQKDQDNFKLVRGNLRDLYKRALEKYTNEQPKPDDSPIPWLVPYNQNPYFTGRNNILEQLHLRLNDLERHPFVAIYGLGGSGKSAIAIEFAHQVRDGNSSYAIFWVSAFSTKRLAESFRDIAKVLQIPGADDQTQDMLDPVRRKLSGENQGRWLMIIDNVDDENVLYAKDATRGNKRMYDYLPRSRRGMILCTTRTKKIAVKLAPGDFLSLPQMDATEARQLLTNSLKGQEDIEQGQLIQDLLQSLTWLPLAIVQAVAFMNENGTSVSRYLEILRETDRSLINTLNEHFEDSTRDRDSQNAVVATWLISFQQIEKDDKLAAQYLSFLACIAPQDIPRSIFPPAESDMEQEKAIGTLTGYSFLTPHTKSGQYNMHILIHQVTRTWLQSNGRWHHCVQQTTRRLTELIPWGGHERHREYVLYLSHGSYAANITDIEDIQTAEAIELLDQVGWCYAWLGDYKTAEGIFRTVLDRRKEKFGLKHRQTLVTMNELGLVLNDQGKYEEAAKLHRETEMLNEDLFGPEDPETLTSQANLAATYRNQGRWNDAEKLEVQVMETRERANLAATYWNQGRWNDAEKLGVQVMETSLRVLGAEHPDTLRSQANLATTFRSQDRLKQAEDLFVKVVEGSKNVLGPEHPDTLNRIGNLAFNFKMQDRIADAIHLMESCAQLSVKVLGHEHFLTKDRLQSLESWQHSQSSTAGNSSSTQESGPFIAEVPAQVENEIQREASSNSASLTGEARQPTGRTTGLISDERIKKSIKQRLKAMIPNRSRKP</sequence>
<name>A0A3D8Q9D5_9HELO</name>
<dbReference type="SUPFAM" id="SSF52540">
    <property type="entry name" value="P-loop containing nucleoside triphosphate hydrolases"/>
    <property type="match status" value="1"/>
</dbReference>
<dbReference type="InterPro" id="IPR029058">
    <property type="entry name" value="AB_hydrolase_fold"/>
</dbReference>
<dbReference type="GO" id="GO:0043531">
    <property type="term" value="F:ADP binding"/>
    <property type="evidence" value="ECO:0007669"/>
    <property type="project" value="InterPro"/>
</dbReference>
<dbReference type="Proteomes" id="UP000256328">
    <property type="component" value="Unassembled WGS sequence"/>
</dbReference>
<feature type="domain" description="NB-ARC" evidence="2">
    <location>
        <begin position="307"/>
        <end position="474"/>
    </location>
</feature>
<dbReference type="Pfam" id="PF13424">
    <property type="entry name" value="TPR_12"/>
    <property type="match status" value="2"/>
</dbReference>
<accession>A0A3D8Q9D5</accession>
<dbReference type="SMART" id="SM00028">
    <property type="entry name" value="TPR"/>
    <property type="match status" value="4"/>
</dbReference>
<dbReference type="PANTHER" id="PTHR46082:SF6">
    <property type="entry name" value="AAA+ ATPASE DOMAIN-CONTAINING PROTEIN-RELATED"/>
    <property type="match status" value="1"/>
</dbReference>
<dbReference type="Gene3D" id="1.25.40.10">
    <property type="entry name" value="Tetratricopeptide repeat domain"/>
    <property type="match status" value="2"/>
</dbReference>
<dbReference type="Gene3D" id="3.40.50.300">
    <property type="entry name" value="P-loop containing nucleotide triphosphate hydrolases"/>
    <property type="match status" value="1"/>
</dbReference>
<organism evidence="3 4">
    <name type="scientific">Coleophoma crateriformis</name>
    <dbReference type="NCBI Taxonomy" id="565419"/>
    <lineage>
        <taxon>Eukaryota</taxon>
        <taxon>Fungi</taxon>
        <taxon>Dikarya</taxon>
        <taxon>Ascomycota</taxon>
        <taxon>Pezizomycotina</taxon>
        <taxon>Leotiomycetes</taxon>
        <taxon>Helotiales</taxon>
        <taxon>Dermateaceae</taxon>
        <taxon>Coleophoma</taxon>
    </lineage>
</organism>
<dbReference type="InterPro" id="IPR002182">
    <property type="entry name" value="NB-ARC"/>
</dbReference>
<evidence type="ECO:0000313" key="4">
    <source>
        <dbReference type="Proteomes" id="UP000256328"/>
    </source>
</evidence>